<organism evidence="6 7">
    <name type="scientific">Dipteronia dyeriana</name>
    <dbReference type="NCBI Taxonomy" id="168575"/>
    <lineage>
        <taxon>Eukaryota</taxon>
        <taxon>Viridiplantae</taxon>
        <taxon>Streptophyta</taxon>
        <taxon>Embryophyta</taxon>
        <taxon>Tracheophyta</taxon>
        <taxon>Spermatophyta</taxon>
        <taxon>Magnoliopsida</taxon>
        <taxon>eudicotyledons</taxon>
        <taxon>Gunneridae</taxon>
        <taxon>Pentapetalae</taxon>
        <taxon>rosids</taxon>
        <taxon>malvids</taxon>
        <taxon>Sapindales</taxon>
        <taxon>Sapindaceae</taxon>
        <taxon>Hippocastanoideae</taxon>
        <taxon>Acereae</taxon>
        <taxon>Dipteronia</taxon>
    </lineage>
</organism>
<keyword evidence="7" id="KW-1185">Reference proteome</keyword>
<dbReference type="AlphaFoldDB" id="A0AAD9WVP0"/>
<name>A0AAD9WVP0_9ROSI</name>
<evidence type="ECO:0000256" key="3">
    <source>
        <dbReference type="ARBA" id="ARBA00023163"/>
    </source>
</evidence>
<dbReference type="Proteomes" id="UP001280121">
    <property type="component" value="Unassembled WGS sequence"/>
</dbReference>
<evidence type="ECO:0000256" key="5">
    <source>
        <dbReference type="SAM" id="MobiDB-lite"/>
    </source>
</evidence>
<evidence type="ECO:0000313" key="6">
    <source>
        <dbReference type="EMBL" id="KAK2644283.1"/>
    </source>
</evidence>
<comment type="subcellular location">
    <subcellularLocation>
        <location evidence="1">Nucleus</location>
    </subcellularLocation>
</comment>
<evidence type="ECO:0000256" key="2">
    <source>
        <dbReference type="ARBA" id="ARBA00023015"/>
    </source>
</evidence>
<dbReference type="PANTHER" id="PTHR33124:SF39">
    <property type="entry name" value="TRANSCRIPTION FACTOR UPBEAT1"/>
    <property type="match status" value="1"/>
</dbReference>
<keyword evidence="4" id="KW-0539">Nucleus</keyword>
<protein>
    <recommendedName>
        <fullName evidence="8">BHLH transcription factor</fullName>
    </recommendedName>
</protein>
<feature type="compositionally biased region" description="Low complexity" evidence="5">
    <location>
        <begin position="1"/>
        <end position="19"/>
    </location>
</feature>
<dbReference type="PANTHER" id="PTHR33124">
    <property type="entry name" value="TRANSCRIPTION FACTOR IBH1-LIKE 1"/>
    <property type="match status" value="1"/>
</dbReference>
<evidence type="ECO:0008006" key="8">
    <source>
        <dbReference type="Google" id="ProtNLM"/>
    </source>
</evidence>
<dbReference type="InterPro" id="IPR044660">
    <property type="entry name" value="IBH1-like"/>
</dbReference>
<dbReference type="EMBL" id="JANJYI010000006">
    <property type="protein sequence ID" value="KAK2644283.1"/>
    <property type="molecule type" value="Genomic_DNA"/>
</dbReference>
<reference evidence="6" key="1">
    <citation type="journal article" date="2023" name="Plant J.">
        <title>Genome sequences and population genomics provide insights into the demographic history, inbreeding, and mutation load of two 'living fossil' tree species of Dipteronia.</title>
        <authorList>
            <person name="Feng Y."/>
            <person name="Comes H.P."/>
            <person name="Chen J."/>
            <person name="Zhu S."/>
            <person name="Lu R."/>
            <person name="Zhang X."/>
            <person name="Li P."/>
            <person name="Qiu J."/>
            <person name="Olsen K.M."/>
            <person name="Qiu Y."/>
        </authorList>
    </citation>
    <scope>NUCLEOTIDE SEQUENCE</scope>
    <source>
        <strain evidence="6">KIB01</strain>
    </source>
</reference>
<dbReference type="GO" id="GO:0006355">
    <property type="term" value="P:regulation of DNA-templated transcription"/>
    <property type="evidence" value="ECO:0007669"/>
    <property type="project" value="InterPro"/>
</dbReference>
<accession>A0AAD9WVP0</accession>
<sequence>MKRSSSSRAVTAESSTTSSDSKRSMNGVIERRIKTLQKLIVPNNSDNYYNSINGGGLDGLFGETADYIKCLQMKVEIMQIMINLLSPSDH</sequence>
<evidence type="ECO:0000313" key="7">
    <source>
        <dbReference type="Proteomes" id="UP001280121"/>
    </source>
</evidence>
<comment type="caution">
    <text evidence="6">The sequence shown here is derived from an EMBL/GenBank/DDBJ whole genome shotgun (WGS) entry which is preliminary data.</text>
</comment>
<feature type="region of interest" description="Disordered" evidence="5">
    <location>
        <begin position="1"/>
        <end position="26"/>
    </location>
</feature>
<dbReference type="CDD" id="cd11444">
    <property type="entry name" value="bHLH_AtIBH1_like"/>
    <property type="match status" value="1"/>
</dbReference>
<keyword evidence="2" id="KW-0805">Transcription regulation</keyword>
<evidence type="ECO:0000256" key="4">
    <source>
        <dbReference type="ARBA" id="ARBA00023242"/>
    </source>
</evidence>
<proteinExistence type="predicted"/>
<evidence type="ECO:0000256" key="1">
    <source>
        <dbReference type="ARBA" id="ARBA00004123"/>
    </source>
</evidence>
<dbReference type="InterPro" id="IPR044549">
    <property type="entry name" value="bHLH_AtIBH1-like"/>
</dbReference>
<keyword evidence="3" id="KW-0804">Transcription</keyword>
<dbReference type="GO" id="GO:0005634">
    <property type="term" value="C:nucleus"/>
    <property type="evidence" value="ECO:0007669"/>
    <property type="project" value="UniProtKB-SubCell"/>
</dbReference>
<gene>
    <name evidence="6" type="ORF">Ddye_019478</name>
</gene>